<accession>A0A1L9VWR4</accession>
<proteinExistence type="predicted"/>
<feature type="transmembrane region" description="Helical" evidence="1">
    <location>
        <begin position="931"/>
        <end position="949"/>
    </location>
</feature>
<dbReference type="Pfam" id="PF01048">
    <property type="entry name" value="PNP_UDP_1"/>
    <property type="match status" value="1"/>
</dbReference>
<evidence type="ECO:0000256" key="1">
    <source>
        <dbReference type="SAM" id="Phobius"/>
    </source>
</evidence>
<organism evidence="3 4">
    <name type="scientific">Aspergillus glaucus CBS 516.65</name>
    <dbReference type="NCBI Taxonomy" id="1160497"/>
    <lineage>
        <taxon>Eukaryota</taxon>
        <taxon>Fungi</taxon>
        <taxon>Dikarya</taxon>
        <taxon>Ascomycota</taxon>
        <taxon>Pezizomycotina</taxon>
        <taxon>Eurotiomycetes</taxon>
        <taxon>Eurotiomycetidae</taxon>
        <taxon>Eurotiales</taxon>
        <taxon>Aspergillaceae</taxon>
        <taxon>Aspergillus</taxon>
        <taxon>Aspergillus subgen. Aspergillus</taxon>
    </lineage>
</organism>
<keyword evidence="1" id="KW-0472">Membrane</keyword>
<dbReference type="GO" id="GO:0009116">
    <property type="term" value="P:nucleoside metabolic process"/>
    <property type="evidence" value="ECO:0007669"/>
    <property type="project" value="InterPro"/>
</dbReference>
<dbReference type="InterPro" id="IPR035994">
    <property type="entry name" value="Nucleoside_phosphorylase_sf"/>
</dbReference>
<dbReference type="GO" id="GO:0043531">
    <property type="term" value="F:ADP binding"/>
    <property type="evidence" value="ECO:0007669"/>
    <property type="project" value="InterPro"/>
</dbReference>
<sequence length="1012" mass="114597">MSTETRGHNDYTVGWICALPLEMAAAKLMLDEIHPSLSQPRHDTNTYVLGKIANHNVAVACLPSGVYGTTSAAIVAKQMTSTFQSIQFGLMVGIGGGVPSSEDIRLGDIVVSQPTGLLPGVVQYDYGKTVESGRLQRTGTRNLPPQELLTALSHIESNRMTGNSDLQDLIWDVTSSNDLSSFHSPGPERDELFDASYRHNAAFPDCSDCDRSQLVIREQRSYTMPKVHCGTIASGNQVMKDGQTRDKLAQELGILCFEMEAAGLMDHFPCLVIRGICDYSDSHKNKDWQGYAGVTAAAYAKELLSEVPVKHMQLTDHRNPLEQFNIRFSTVGIPHIPNFVGREQELADIHQKLHSDGSNGTVVLQGLAGIGKTQLAVKYALQHQHDYAAVFWLDATDPSTLETSFVSMMNRILLADSSVEMLEGFIDDQISYLNKLLDSAKRFNTRLYNRAFSQNKRAFESLDVSDVVKVMKKWLNYPKNNRWLLVYDNFDATAYPPLDDYNQLRPFLPDAQQGHIIVTTASPGFYLGESIRIRGIGSEHGLKIMSLASERHDLGNDLHIHEVVEEMDGLPVALATAGRYLSQVSISCREYLELSRREWRRLQENSPELPAYKNKLYISWNISLREIAYRHEFSFRLVSVWVFFDSQNLWRELLHEPDEVYSLLEFADDPITFHEAMRVLCNYGLVEVASDPRNKTNESRGYNMPRPVHSWLTNEFSNILLHKPITAHYAFRCVGNYAQKLLDSQNYYDFCRFRPHAKRSMQLISEKLQAADVTKPSYALDFVGIGLAYLHGSDWALSRGHSVYLKVLRASSSEHNRDLIIAKNWLKLGLRRLEAFDETFHGTTAIILSSLADVYTGMHKFHKALRMRLLELRTRRENHDCSPAAYWHCIDDIFANCIDLLNPCIAIGSILGSICVIYSFCTDPDLSNRDILFIIIWLFLMISAPGVLLRWKPRWLLVSVSIISTLCLEIHAWVWESPTTYHVARYIAWVLYLLIVGGMIYFEGVGQRESDV</sequence>
<feature type="transmembrane region" description="Helical" evidence="1">
    <location>
        <begin position="986"/>
        <end position="1002"/>
    </location>
</feature>
<dbReference type="STRING" id="1160497.A0A1L9VWR4"/>
<name>A0A1L9VWR4_ASPGL</name>
<dbReference type="GO" id="GO:0003824">
    <property type="term" value="F:catalytic activity"/>
    <property type="evidence" value="ECO:0007669"/>
    <property type="project" value="InterPro"/>
</dbReference>
<evidence type="ECO:0000313" key="3">
    <source>
        <dbReference type="EMBL" id="OJJ88336.1"/>
    </source>
</evidence>
<feature type="transmembrane region" description="Helical" evidence="1">
    <location>
        <begin position="955"/>
        <end position="974"/>
    </location>
</feature>
<dbReference type="PANTHER" id="PTHR46082">
    <property type="entry name" value="ATP/GTP-BINDING PROTEIN-RELATED"/>
    <property type="match status" value="1"/>
</dbReference>
<dbReference type="AlphaFoldDB" id="A0A1L9VWR4"/>
<dbReference type="Gene3D" id="3.40.50.300">
    <property type="entry name" value="P-loop containing nucleotide triphosphate hydrolases"/>
    <property type="match status" value="1"/>
</dbReference>
<dbReference type="Proteomes" id="UP000184300">
    <property type="component" value="Unassembled WGS sequence"/>
</dbReference>
<dbReference type="VEuPathDB" id="FungiDB:ASPGLDRAFT_54412"/>
<dbReference type="InterPro" id="IPR027417">
    <property type="entry name" value="P-loop_NTPase"/>
</dbReference>
<dbReference type="OrthoDB" id="1577640at2759"/>
<dbReference type="InterPro" id="IPR053137">
    <property type="entry name" value="NLR-like"/>
</dbReference>
<evidence type="ECO:0000259" key="2">
    <source>
        <dbReference type="Pfam" id="PF01048"/>
    </source>
</evidence>
<dbReference type="SUPFAM" id="SSF53167">
    <property type="entry name" value="Purine and uridine phosphorylases"/>
    <property type="match status" value="1"/>
</dbReference>
<feature type="domain" description="Nucleoside phosphorylase" evidence="2">
    <location>
        <begin position="13"/>
        <end position="284"/>
    </location>
</feature>
<dbReference type="SUPFAM" id="SSF52540">
    <property type="entry name" value="P-loop containing nucleoside triphosphate hydrolases"/>
    <property type="match status" value="1"/>
</dbReference>
<dbReference type="PANTHER" id="PTHR46082:SF11">
    <property type="entry name" value="AAA+ ATPASE DOMAIN-CONTAINING PROTEIN-RELATED"/>
    <property type="match status" value="1"/>
</dbReference>
<dbReference type="GeneID" id="34464338"/>
<keyword evidence="1" id="KW-1133">Transmembrane helix</keyword>
<protein>
    <recommendedName>
        <fullName evidence="2">Nucleoside phosphorylase domain-containing protein</fullName>
    </recommendedName>
</protein>
<gene>
    <name evidence="3" type="ORF">ASPGLDRAFT_54412</name>
</gene>
<dbReference type="EMBL" id="KV878889">
    <property type="protein sequence ID" value="OJJ88336.1"/>
    <property type="molecule type" value="Genomic_DNA"/>
</dbReference>
<dbReference type="Gene3D" id="3.40.50.1580">
    <property type="entry name" value="Nucleoside phosphorylase domain"/>
    <property type="match status" value="1"/>
</dbReference>
<keyword evidence="1" id="KW-0812">Transmembrane</keyword>
<keyword evidence="4" id="KW-1185">Reference proteome</keyword>
<feature type="transmembrane region" description="Helical" evidence="1">
    <location>
        <begin position="900"/>
        <end position="919"/>
    </location>
</feature>
<evidence type="ECO:0000313" key="4">
    <source>
        <dbReference type="Proteomes" id="UP000184300"/>
    </source>
</evidence>
<dbReference type="RefSeq" id="XP_022405012.1">
    <property type="nucleotide sequence ID" value="XM_022548077.1"/>
</dbReference>
<reference evidence="4" key="1">
    <citation type="journal article" date="2017" name="Genome Biol.">
        <title>Comparative genomics reveals high biological diversity and specific adaptations in the industrially and medically important fungal genus Aspergillus.</title>
        <authorList>
            <person name="de Vries R.P."/>
            <person name="Riley R."/>
            <person name="Wiebenga A."/>
            <person name="Aguilar-Osorio G."/>
            <person name="Amillis S."/>
            <person name="Uchima C.A."/>
            <person name="Anderluh G."/>
            <person name="Asadollahi M."/>
            <person name="Askin M."/>
            <person name="Barry K."/>
            <person name="Battaglia E."/>
            <person name="Bayram O."/>
            <person name="Benocci T."/>
            <person name="Braus-Stromeyer S.A."/>
            <person name="Caldana C."/>
            <person name="Canovas D."/>
            <person name="Cerqueira G.C."/>
            <person name="Chen F."/>
            <person name="Chen W."/>
            <person name="Choi C."/>
            <person name="Clum A."/>
            <person name="Dos Santos R.A."/>
            <person name="Damasio A.R."/>
            <person name="Diallinas G."/>
            <person name="Emri T."/>
            <person name="Fekete E."/>
            <person name="Flipphi M."/>
            <person name="Freyberg S."/>
            <person name="Gallo A."/>
            <person name="Gournas C."/>
            <person name="Habgood R."/>
            <person name="Hainaut M."/>
            <person name="Harispe M.L."/>
            <person name="Henrissat B."/>
            <person name="Hilden K.S."/>
            <person name="Hope R."/>
            <person name="Hossain A."/>
            <person name="Karabika E."/>
            <person name="Karaffa L."/>
            <person name="Karanyi Z."/>
            <person name="Krasevec N."/>
            <person name="Kuo A."/>
            <person name="Kusch H."/>
            <person name="LaButti K."/>
            <person name="Lagendijk E.L."/>
            <person name="Lapidus A."/>
            <person name="Levasseur A."/>
            <person name="Lindquist E."/>
            <person name="Lipzen A."/>
            <person name="Logrieco A.F."/>
            <person name="MacCabe A."/>
            <person name="Maekelae M.R."/>
            <person name="Malavazi I."/>
            <person name="Melin P."/>
            <person name="Meyer V."/>
            <person name="Mielnichuk N."/>
            <person name="Miskei M."/>
            <person name="Molnar A.P."/>
            <person name="Mule G."/>
            <person name="Ngan C.Y."/>
            <person name="Orejas M."/>
            <person name="Orosz E."/>
            <person name="Ouedraogo J.P."/>
            <person name="Overkamp K.M."/>
            <person name="Park H.-S."/>
            <person name="Perrone G."/>
            <person name="Piumi F."/>
            <person name="Punt P.J."/>
            <person name="Ram A.F."/>
            <person name="Ramon A."/>
            <person name="Rauscher S."/>
            <person name="Record E."/>
            <person name="Riano-Pachon D.M."/>
            <person name="Robert V."/>
            <person name="Roehrig J."/>
            <person name="Ruller R."/>
            <person name="Salamov A."/>
            <person name="Salih N.S."/>
            <person name="Samson R.A."/>
            <person name="Sandor E."/>
            <person name="Sanguinetti M."/>
            <person name="Schuetze T."/>
            <person name="Sepcic K."/>
            <person name="Shelest E."/>
            <person name="Sherlock G."/>
            <person name="Sophianopoulou V."/>
            <person name="Squina F.M."/>
            <person name="Sun H."/>
            <person name="Susca A."/>
            <person name="Todd R.B."/>
            <person name="Tsang A."/>
            <person name="Unkles S.E."/>
            <person name="van de Wiele N."/>
            <person name="van Rossen-Uffink D."/>
            <person name="Oliveira J.V."/>
            <person name="Vesth T.C."/>
            <person name="Visser J."/>
            <person name="Yu J.-H."/>
            <person name="Zhou M."/>
            <person name="Andersen M.R."/>
            <person name="Archer D.B."/>
            <person name="Baker S.E."/>
            <person name="Benoit I."/>
            <person name="Brakhage A.A."/>
            <person name="Braus G.H."/>
            <person name="Fischer R."/>
            <person name="Frisvad J.C."/>
            <person name="Goldman G.H."/>
            <person name="Houbraken J."/>
            <person name="Oakley B."/>
            <person name="Pocsi I."/>
            <person name="Scazzocchio C."/>
            <person name="Seiboth B."/>
            <person name="vanKuyk P.A."/>
            <person name="Wortman J."/>
            <person name="Dyer P.S."/>
            <person name="Grigoriev I.V."/>
        </authorList>
    </citation>
    <scope>NUCLEOTIDE SEQUENCE [LARGE SCALE GENOMIC DNA]</scope>
    <source>
        <strain evidence="4">CBS 516.65</strain>
    </source>
</reference>
<dbReference type="InterPro" id="IPR000845">
    <property type="entry name" value="Nucleoside_phosphorylase_d"/>
</dbReference>